<evidence type="ECO:0000256" key="3">
    <source>
        <dbReference type="PROSITE-ProRule" id="PRU00284"/>
    </source>
</evidence>
<evidence type="ECO:0000313" key="7">
    <source>
        <dbReference type="EMBL" id="MCW3787141.1"/>
    </source>
</evidence>
<feature type="domain" description="HAMP" evidence="6">
    <location>
        <begin position="253"/>
        <end position="305"/>
    </location>
</feature>
<keyword evidence="3" id="KW-0807">Transducer</keyword>
<name>A0AAE3SFC7_9BACT</name>
<feature type="transmembrane region" description="Helical" evidence="4">
    <location>
        <begin position="229"/>
        <end position="252"/>
    </location>
</feature>
<evidence type="ECO:0000256" key="1">
    <source>
        <dbReference type="ARBA" id="ARBA00022500"/>
    </source>
</evidence>
<dbReference type="Pfam" id="PF00672">
    <property type="entry name" value="HAMP"/>
    <property type="match status" value="1"/>
</dbReference>
<keyword evidence="8" id="KW-1185">Reference proteome</keyword>
<keyword evidence="4" id="KW-1133">Transmembrane helix</keyword>
<dbReference type="PROSITE" id="PS50111">
    <property type="entry name" value="CHEMOTAXIS_TRANSDUC_2"/>
    <property type="match status" value="1"/>
</dbReference>
<comment type="caution">
    <text evidence="7">The sequence shown here is derived from an EMBL/GenBank/DDBJ whole genome shotgun (WGS) entry which is preliminary data.</text>
</comment>
<keyword evidence="4" id="KW-0472">Membrane</keyword>
<dbReference type="InterPro" id="IPR051310">
    <property type="entry name" value="MCP_chemotaxis"/>
</dbReference>
<keyword evidence="1" id="KW-0145">Chemotaxis</keyword>
<gene>
    <name evidence="7" type="ORF">OM075_11720</name>
</gene>
<dbReference type="Gene3D" id="1.10.287.950">
    <property type="entry name" value="Methyl-accepting chemotaxis protein"/>
    <property type="match status" value="1"/>
</dbReference>
<keyword evidence="4" id="KW-0812">Transmembrane</keyword>
<dbReference type="GO" id="GO:0004888">
    <property type="term" value="F:transmembrane signaling receptor activity"/>
    <property type="evidence" value="ECO:0007669"/>
    <property type="project" value="TreeGrafter"/>
</dbReference>
<reference evidence="7" key="1">
    <citation type="submission" date="2022-10" db="EMBL/GenBank/DDBJ databases">
        <authorList>
            <person name="Yu W.X."/>
        </authorList>
    </citation>
    <scope>NUCLEOTIDE SEQUENCE</scope>
    <source>
        <strain evidence="7">AAT</strain>
    </source>
</reference>
<dbReference type="GO" id="GO:0006935">
    <property type="term" value="P:chemotaxis"/>
    <property type="evidence" value="ECO:0007669"/>
    <property type="project" value="UniProtKB-KW"/>
</dbReference>
<dbReference type="CDD" id="cd06225">
    <property type="entry name" value="HAMP"/>
    <property type="match status" value="1"/>
</dbReference>
<dbReference type="PANTHER" id="PTHR43531">
    <property type="entry name" value="PROTEIN ICFG"/>
    <property type="match status" value="1"/>
</dbReference>
<protein>
    <submittedName>
        <fullName evidence="7">Methyl-accepting chemotaxis protein</fullName>
    </submittedName>
</protein>
<evidence type="ECO:0000256" key="4">
    <source>
        <dbReference type="SAM" id="Phobius"/>
    </source>
</evidence>
<evidence type="ECO:0000259" key="5">
    <source>
        <dbReference type="PROSITE" id="PS50111"/>
    </source>
</evidence>
<dbReference type="Pfam" id="PF00015">
    <property type="entry name" value="MCPsignal"/>
    <property type="match status" value="1"/>
</dbReference>
<dbReference type="Pfam" id="PF11845">
    <property type="entry name" value="Tll0287-like"/>
    <property type="match status" value="1"/>
</dbReference>
<dbReference type="RefSeq" id="WP_301190706.1">
    <property type="nucleotide sequence ID" value="NZ_JAPDPJ010000024.1"/>
</dbReference>
<feature type="transmembrane region" description="Helical" evidence="4">
    <location>
        <begin position="12"/>
        <end position="31"/>
    </location>
</feature>
<dbReference type="PANTHER" id="PTHR43531:SF11">
    <property type="entry name" value="METHYL-ACCEPTING CHEMOTAXIS PROTEIN 3"/>
    <property type="match status" value="1"/>
</dbReference>
<dbReference type="InterPro" id="IPR003660">
    <property type="entry name" value="HAMP_dom"/>
</dbReference>
<dbReference type="AlphaFoldDB" id="A0AAE3SFC7"/>
<dbReference type="GO" id="GO:0007165">
    <property type="term" value="P:signal transduction"/>
    <property type="evidence" value="ECO:0007669"/>
    <property type="project" value="UniProtKB-KW"/>
</dbReference>
<feature type="domain" description="Methyl-accepting transducer" evidence="5">
    <location>
        <begin position="310"/>
        <end position="525"/>
    </location>
</feature>
<comment type="similarity">
    <text evidence="2">Belongs to the methyl-accepting chemotaxis (MCP) protein family.</text>
</comment>
<accession>A0AAE3SFC7</accession>
<proteinExistence type="inferred from homology"/>
<dbReference type="SMART" id="SM00304">
    <property type="entry name" value="HAMP"/>
    <property type="match status" value="1"/>
</dbReference>
<evidence type="ECO:0000313" key="8">
    <source>
        <dbReference type="Proteomes" id="UP001209229"/>
    </source>
</evidence>
<dbReference type="InterPro" id="IPR004089">
    <property type="entry name" value="MCPsignal_dom"/>
</dbReference>
<sequence length="541" mass="59522">MKYNGILKFRGKLILIIVIPLLISTITAVMVSSSKLRDQGLQTLERKTKAILTRMEAIRTYVATQFDLDKEIEEIKEEHPDGVLNEKEKSNILKMVPIFASMEVGAMNAEKDSYSFRVASHRARNPRNLATDEEKEFIKKFEDDASIEDISYVNKETNELWVIRPVRLSEKDGCLTCHGKPSTSPWGNNKDILGYDMENYKDGDIEGIFILKSSLDANNNEVQANIKHAITNIIVIMSIIFVITIIISSLFIKRTNGKLQTIVKANNRITQGQLNERVEIKGSDEFSELGIHTNAMIDSLTNVIDALNKTSNMLIEESNRTTDLSEKLANHSSEQAAAVEEISVSMEEMTASIQQNHSNAKSTEEISKTSVAEIKNGNSTSESAVSSMLNIGKELKVIEDIANQTNILALNASVEAARAGKAGSGFAVVAGEVRKLAELSRVSADKIKTSFTDGVNTVSVTKDKLAELVPDIEKTSVLLSEIASSSMEQSLSGNEINNAIQSLNEATQENANIAEGMSARAKLLSKAANDLKEKISFFRIN</sequence>
<dbReference type="EMBL" id="JAPDPJ010000024">
    <property type="protein sequence ID" value="MCW3787141.1"/>
    <property type="molecule type" value="Genomic_DNA"/>
</dbReference>
<dbReference type="SUPFAM" id="SSF58104">
    <property type="entry name" value="Methyl-accepting chemotaxis protein (MCP) signaling domain"/>
    <property type="match status" value="1"/>
</dbReference>
<dbReference type="GO" id="GO:0005886">
    <property type="term" value="C:plasma membrane"/>
    <property type="evidence" value="ECO:0007669"/>
    <property type="project" value="TreeGrafter"/>
</dbReference>
<dbReference type="SMART" id="SM00283">
    <property type="entry name" value="MA"/>
    <property type="match status" value="1"/>
</dbReference>
<dbReference type="Proteomes" id="UP001209229">
    <property type="component" value="Unassembled WGS sequence"/>
</dbReference>
<dbReference type="InterPro" id="IPR021796">
    <property type="entry name" value="Tll0287-like_dom"/>
</dbReference>
<dbReference type="PROSITE" id="PS50885">
    <property type="entry name" value="HAMP"/>
    <property type="match status" value="1"/>
</dbReference>
<evidence type="ECO:0000256" key="2">
    <source>
        <dbReference type="ARBA" id="ARBA00029447"/>
    </source>
</evidence>
<organism evidence="7 8">
    <name type="scientific">Plebeiibacterium sediminum</name>
    <dbReference type="NCBI Taxonomy" id="2992112"/>
    <lineage>
        <taxon>Bacteria</taxon>
        <taxon>Pseudomonadati</taxon>
        <taxon>Bacteroidota</taxon>
        <taxon>Bacteroidia</taxon>
        <taxon>Marinilabiliales</taxon>
        <taxon>Marinilabiliaceae</taxon>
        <taxon>Plebeiibacterium</taxon>
    </lineage>
</organism>
<evidence type="ECO:0000259" key="6">
    <source>
        <dbReference type="PROSITE" id="PS50885"/>
    </source>
</evidence>